<dbReference type="NCBIfam" id="TIGR03083">
    <property type="entry name" value="maleylpyruvate isomerase family mycothiol-dependent enzyme"/>
    <property type="match status" value="1"/>
</dbReference>
<dbReference type="InterPro" id="IPR034660">
    <property type="entry name" value="DinB/YfiT-like"/>
</dbReference>
<protein>
    <submittedName>
        <fullName evidence="2">Maleylpyruvate isomerase family mycothiol-dependent enzyme</fullName>
    </submittedName>
</protein>
<feature type="domain" description="Mycothiol-dependent maleylpyruvate isomerase metal-binding" evidence="1">
    <location>
        <begin position="8"/>
        <end position="95"/>
    </location>
</feature>
<reference evidence="2 3" key="1">
    <citation type="submission" date="2019-01" db="EMBL/GenBank/DDBJ databases">
        <title>Lactibacter flavus gen. nov., sp. nov., a novel bacterium of the family Propionibacteriaceae isolated from raw milk and dairy products.</title>
        <authorList>
            <person name="Huptas C."/>
            <person name="Wenning M."/>
            <person name="Breitenwieser F."/>
            <person name="Doll E."/>
            <person name="Von Neubeck M."/>
            <person name="Busse H.-J."/>
            <person name="Scherer S."/>
        </authorList>
    </citation>
    <scope>NUCLEOTIDE SEQUENCE [LARGE SCALE GENOMIC DNA]</scope>
    <source>
        <strain evidence="2 3">DSM 22130</strain>
    </source>
</reference>
<keyword evidence="2" id="KW-0670">Pyruvate</keyword>
<dbReference type="InterPro" id="IPR024344">
    <property type="entry name" value="MDMPI_metal-binding"/>
</dbReference>
<dbReference type="InterPro" id="IPR017517">
    <property type="entry name" value="Maleyloyr_isom"/>
</dbReference>
<organism evidence="2 3">
    <name type="scientific">Propioniciclava tarda</name>
    <dbReference type="NCBI Taxonomy" id="433330"/>
    <lineage>
        <taxon>Bacteria</taxon>
        <taxon>Bacillati</taxon>
        <taxon>Actinomycetota</taxon>
        <taxon>Actinomycetes</taxon>
        <taxon>Propionibacteriales</taxon>
        <taxon>Propionibacteriaceae</taxon>
        <taxon>Propioniciclava</taxon>
    </lineage>
</organism>
<name>A0A4Q9KLN0_PROTD</name>
<dbReference type="GO" id="GO:0016853">
    <property type="term" value="F:isomerase activity"/>
    <property type="evidence" value="ECO:0007669"/>
    <property type="project" value="UniProtKB-KW"/>
</dbReference>
<comment type="caution">
    <text evidence="2">The sequence shown here is derived from an EMBL/GenBank/DDBJ whole genome shotgun (WGS) entry which is preliminary data.</text>
</comment>
<evidence type="ECO:0000313" key="3">
    <source>
        <dbReference type="Proteomes" id="UP000291933"/>
    </source>
</evidence>
<dbReference type="SUPFAM" id="SSF109854">
    <property type="entry name" value="DinB/YfiT-like putative metalloenzymes"/>
    <property type="match status" value="1"/>
</dbReference>
<keyword evidence="3" id="KW-1185">Reference proteome</keyword>
<evidence type="ECO:0000259" key="1">
    <source>
        <dbReference type="Pfam" id="PF11716"/>
    </source>
</evidence>
<proteinExistence type="predicted"/>
<gene>
    <name evidence="2" type="ORF">ET996_09305</name>
</gene>
<dbReference type="RefSeq" id="WP_131172291.1">
    <property type="nucleotide sequence ID" value="NZ_FXTL01000011.1"/>
</dbReference>
<dbReference type="OrthoDB" id="5178565at2"/>
<evidence type="ECO:0000313" key="2">
    <source>
        <dbReference type="EMBL" id="TBT94589.1"/>
    </source>
</evidence>
<sequence length="215" mass="22670">MEHFDWIADERHALATLLSGLTPAQLATPSLCGAWTVQQVFGHLTVPLTVGLPQFALAMLAARGNFDRANDVLARKAAAAGPTALARLLHDRADSRFTPPGGDWHAPLTDVIVHGQDIRRPLGLAHEFAPERLRAILDYLVTDAAHRGFVPAGRLAGLALTASDLGWTWGVGALVEGPAEALALVMTGRAAALADLQGPGVETLRGRLVGERPPG</sequence>
<dbReference type="GO" id="GO:0046872">
    <property type="term" value="F:metal ion binding"/>
    <property type="evidence" value="ECO:0007669"/>
    <property type="project" value="InterPro"/>
</dbReference>
<dbReference type="AlphaFoldDB" id="A0A4Q9KLN0"/>
<dbReference type="Pfam" id="PF11716">
    <property type="entry name" value="MDMPI_N"/>
    <property type="match status" value="1"/>
</dbReference>
<accession>A0A4Q9KLN0</accession>
<dbReference type="Gene3D" id="1.20.120.450">
    <property type="entry name" value="dinb family like domain"/>
    <property type="match status" value="1"/>
</dbReference>
<keyword evidence="2" id="KW-0413">Isomerase</keyword>
<dbReference type="EMBL" id="SDMR01000011">
    <property type="protein sequence ID" value="TBT94589.1"/>
    <property type="molecule type" value="Genomic_DNA"/>
</dbReference>
<dbReference type="Proteomes" id="UP000291933">
    <property type="component" value="Unassembled WGS sequence"/>
</dbReference>